<dbReference type="Pfam" id="PF07833">
    <property type="entry name" value="Cu_amine_oxidN1"/>
    <property type="match status" value="1"/>
</dbReference>
<dbReference type="EMBL" id="JBEPLV010000006">
    <property type="protein sequence ID" value="MET3548529.1"/>
    <property type="molecule type" value="Genomic_DNA"/>
</dbReference>
<dbReference type="RefSeq" id="WP_354500983.1">
    <property type="nucleotide sequence ID" value="NZ_JBEPLV010000006.1"/>
</dbReference>
<dbReference type="InterPro" id="IPR036582">
    <property type="entry name" value="Mao_N_sf"/>
</dbReference>
<dbReference type="Proteomes" id="UP001549098">
    <property type="component" value="Unassembled WGS sequence"/>
</dbReference>
<comment type="caution">
    <text evidence="2">The sequence shown here is derived from an EMBL/GenBank/DDBJ whole genome shotgun (WGS) entry which is preliminary data.</text>
</comment>
<evidence type="ECO:0000259" key="1">
    <source>
        <dbReference type="Pfam" id="PF07833"/>
    </source>
</evidence>
<feature type="domain" description="Copper amine oxidase-like N-terminal" evidence="1">
    <location>
        <begin position="40"/>
        <end position="145"/>
    </location>
</feature>
<protein>
    <recommendedName>
        <fullName evidence="1">Copper amine oxidase-like N-terminal domain-containing protein</fullName>
    </recommendedName>
</protein>
<dbReference type="SUPFAM" id="SSF55383">
    <property type="entry name" value="Copper amine oxidase, domain N"/>
    <property type="match status" value="1"/>
</dbReference>
<reference evidence="2 3" key="1">
    <citation type="submission" date="2024-06" db="EMBL/GenBank/DDBJ databases">
        <title>Genomic Encyclopedia of Type Strains, Phase IV (KMG-IV): sequencing the most valuable type-strain genomes for metagenomic binning, comparative biology and taxonomic classification.</title>
        <authorList>
            <person name="Goeker M."/>
        </authorList>
    </citation>
    <scope>NUCLEOTIDE SEQUENCE [LARGE SCALE GENOMIC DNA]</scope>
    <source>
        <strain evidence="2 3">DSM 17253</strain>
    </source>
</reference>
<dbReference type="Gene3D" id="3.30.457.10">
    <property type="entry name" value="Copper amine oxidase-like, N-terminal domain"/>
    <property type="match status" value="1"/>
</dbReference>
<keyword evidence="3" id="KW-1185">Reference proteome</keyword>
<evidence type="ECO:0000313" key="3">
    <source>
        <dbReference type="Proteomes" id="UP001549098"/>
    </source>
</evidence>
<proteinExistence type="predicted"/>
<evidence type="ECO:0000313" key="2">
    <source>
        <dbReference type="EMBL" id="MET3548529.1"/>
    </source>
</evidence>
<accession>A0ABV2F9U3</accession>
<gene>
    <name evidence="2" type="ORF">ABID47_005159</name>
</gene>
<name>A0ABV2F9U3_9BACL</name>
<dbReference type="InterPro" id="IPR012854">
    <property type="entry name" value="Cu_amine_oxidase-like_N"/>
</dbReference>
<organism evidence="2 3">
    <name type="scientific">Paenibacillus favisporus</name>
    <dbReference type="NCBI Taxonomy" id="221028"/>
    <lineage>
        <taxon>Bacteria</taxon>
        <taxon>Bacillati</taxon>
        <taxon>Bacillota</taxon>
        <taxon>Bacilli</taxon>
        <taxon>Bacillales</taxon>
        <taxon>Paenibacillaceae</taxon>
        <taxon>Paenibacillus</taxon>
    </lineage>
</organism>
<sequence>MMKKITMASISFLCAAAIMLPDHSISTAAARTNSETHVIINNQDLAPQDVLIKNNQIFISFTEAKALDNITFQWNHAAKQVTAKGKDTRLLLTINKTTALKNGKAVKLNTAPFIYDGKTMIPLRFVTETMGGSVTWNPSTQTAFITKASSYLISDLTSDELSVARNAAINLPRVSLLPKINTPTYETSSIQYYFPKKVHDQFFEKNNNAISYFEISDDIAYLKWQGLITNTASTQKQLYFIYGTITNEIGKRPSVKDSTFAAFRWMPHIGSTGYSLIHKDNWNDVVYKETEVDQNNAKPNYIIVQIPEEE</sequence>